<evidence type="ECO:0000313" key="3">
    <source>
        <dbReference type="Proteomes" id="UP000001542"/>
    </source>
</evidence>
<dbReference type="InParanoid" id="A2EAN5"/>
<proteinExistence type="predicted"/>
<accession>A2EAN5</accession>
<dbReference type="VEuPathDB" id="TrichDB:TVAG_046600"/>
<evidence type="ECO:0000313" key="2">
    <source>
        <dbReference type="EMBL" id="EAY10238.1"/>
    </source>
</evidence>
<dbReference type="EMBL" id="DS113341">
    <property type="protein sequence ID" value="EAY10238.1"/>
    <property type="molecule type" value="Genomic_DNA"/>
</dbReference>
<dbReference type="GO" id="GO:0016579">
    <property type="term" value="P:protein deubiquitination"/>
    <property type="evidence" value="ECO:0007669"/>
    <property type="project" value="InterPro"/>
</dbReference>
<dbReference type="SUPFAM" id="SSF54001">
    <property type="entry name" value="Cysteine proteinases"/>
    <property type="match status" value="1"/>
</dbReference>
<feature type="domain" description="USP" evidence="1">
    <location>
        <begin position="10"/>
        <end position="286"/>
    </location>
</feature>
<dbReference type="SMR" id="A2EAN5"/>
<dbReference type="RefSeq" id="XP_001322461.1">
    <property type="nucleotide sequence ID" value="XM_001322426.1"/>
</dbReference>
<dbReference type="InterPro" id="IPR038765">
    <property type="entry name" value="Papain-like_cys_pep_sf"/>
</dbReference>
<evidence type="ECO:0000259" key="1">
    <source>
        <dbReference type="PROSITE" id="PS50235"/>
    </source>
</evidence>
<keyword evidence="3" id="KW-1185">Reference proteome</keyword>
<dbReference type="KEGG" id="tva:4768173"/>
<dbReference type="Gene3D" id="3.90.70.10">
    <property type="entry name" value="Cysteine proteinases"/>
    <property type="match status" value="1"/>
</dbReference>
<protein>
    <recommendedName>
        <fullName evidence="1">USP domain-containing protein</fullName>
    </recommendedName>
</protein>
<dbReference type="InterPro" id="IPR001394">
    <property type="entry name" value="Peptidase_C19_UCH"/>
</dbReference>
<name>A2EAN5_TRIV3</name>
<dbReference type="PROSITE" id="PS50235">
    <property type="entry name" value="USP_3"/>
    <property type="match status" value="1"/>
</dbReference>
<gene>
    <name evidence="2" type="ORF">TVAG_046600</name>
</gene>
<organism evidence="2 3">
    <name type="scientific">Trichomonas vaginalis (strain ATCC PRA-98 / G3)</name>
    <dbReference type="NCBI Taxonomy" id="412133"/>
    <lineage>
        <taxon>Eukaryota</taxon>
        <taxon>Metamonada</taxon>
        <taxon>Parabasalia</taxon>
        <taxon>Trichomonadida</taxon>
        <taxon>Trichomonadidae</taxon>
        <taxon>Trichomonas</taxon>
    </lineage>
</organism>
<reference evidence="2" key="2">
    <citation type="journal article" date="2007" name="Science">
        <title>Draft genome sequence of the sexually transmitted pathogen Trichomonas vaginalis.</title>
        <authorList>
            <person name="Carlton J.M."/>
            <person name="Hirt R.P."/>
            <person name="Silva J.C."/>
            <person name="Delcher A.L."/>
            <person name="Schatz M."/>
            <person name="Zhao Q."/>
            <person name="Wortman J.R."/>
            <person name="Bidwell S.L."/>
            <person name="Alsmark U.C.M."/>
            <person name="Besteiro S."/>
            <person name="Sicheritz-Ponten T."/>
            <person name="Noel C.J."/>
            <person name="Dacks J.B."/>
            <person name="Foster P.G."/>
            <person name="Simillion C."/>
            <person name="Van de Peer Y."/>
            <person name="Miranda-Saavedra D."/>
            <person name="Barton G.J."/>
            <person name="Westrop G.D."/>
            <person name="Mueller S."/>
            <person name="Dessi D."/>
            <person name="Fiori P.L."/>
            <person name="Ren Q."/>
            <person name="Paulsen I."/>
            <person name="Zhang H."/>
            <person name="Bastida-Corcuera F.D."/>
            <person name="Simoes-Barbosa A."/>
            <person name="Brown M.T."/>
            <person name="Hayes R.D."/>
            <person name="Mukherjee M."/>
            <person name="Okumura C.Y."/>
            <person name="Schneider R."/>
            <person name="Smith A.J."/>
            <person name="Vanacova S."/>
            <person name="Villalvazo M."/>
            <person name="Haas B.J."/>
            <person name="Pertea M."/>
            <person name="Feldblyum T.V."/>
            <person name="Utterback T.R."/>
            <person name="Shu C.L."/>
            <person name="Osoegawa K."/>
            <person name="de Jong P.J."/>
            <person name="Hrdy I."/>
            <person name="Horvathova L."/>
            <person name="Zubacova Z."/>
            <person name="Dolezal P."/>
            <person name="Malik S.B."/>
            <person name="Logsdon J.M. Jr."/>
            <person name="Henze K."/>
            <person name="Gupta A."/>
            <person name="Wang C.C."/>
            <person name="Dunne R.L."/>
            <person name="Upcroft J.A."/>
            <person name="Upcroft P."/>
            <person name="White O."/>
            <person name="Salzberg S.L."/>
            <person name="Tang P."/>
            <person name="Chiu C.-H."/>
            <person name="Lee Y.-S."/>
            <person name="Embley T.M."/>
            <person name="Coombs G.H."/>
            <person name="Mottram J.C."/>
            <person name="Tachezy J."/>
            <person name="Fraser-Liggett C.M."/>
            <person name="Johnson P.J."/>
        </authorList>
    </citation>
    <scope>NUCLEOTIDE SEQUENCE [LARGE SCALE GENOMIC DNA]</scope>
    <source>
        <strain evidence="2">G3</strain>
    </source>
</reference>
<dbReference type="Proteomes" id="UP000001542">
    <property type="component" value="Unassembled WGS sequence"/>
</dbReference>
<dbReference type="VEuPathDB" id="TrichDB:TVAGG3_0958320"/>
<reference evidence="2" key="1">
    <citation type="submission" date="2006-10" db="EMBL/GenBank/DDBJ databases">
        <authorList>
            <person name="Amadeo P."/>
            <person name="Zhao Q."/>
            <person name="Wortman J."/>
            <person name="Fraser-Liggett C."/>
            <person name="Carlton J."/>
        </authorList>
    </citation>
    <scope>NUCLEOTIDE SEQUENCE</scope>
    <source>
        <strain evidence="2">G3</strain>
    </source>
</reference>
<dbReference type="InterPro" id="IPR028889">
    <property type="entry name" value="USP"/>
</dbReference>
<dbReference type="AlphaFoldDB" id="A2EAN5"/>
<sequence length="286" mass="32837">MSNYDNPQPKGIPNEIGKGCWFAAMSQVLFRQKEVRCAIRDFPVPELTDDSEYNEYINNLLLLKKYFEQIATPNVQISNQELIYSLRYGTNKLFSPAETGKESSALLTSLVQLFNTLKGSKNTSLITLDTPFKDFEQVYNSPSTGKSGIKYSSHCYLEEGENIRSAFIRSISDILYLPKLLFLECNDRNEAFMPIIPEMELPEPIEYRMKGKDERKCVSKVHYKLVALVVYLGSDGSHANALILDEPSNSWYFYDDSTVTKQPNFPNDPSPLGRSHWAKMYLYRRQ</sequence>
<dbReference type="Pfam" id="PF00443">
    <property type="entry name" value="UCH"/>
    <property type="match status" value="1"/>
</dbReference>
<dbReference type="CDD" id="cd02257">
    <property type="entry name" value="Peptidase_C19"/>
    <property type="match status" value="1"/>
</dbReference>
<dbReference type="GO" id="GO:0004843">
    <property type="term" value="F:cysteine-type deubiquitinase activity"/>
    <property type="evidence" value="ECO:0007669"/>
    <property type="project" value="InterPro"/>
</dbReference>